<feature type="domain" description="Glycine dehydrogenase C-terminal" evidence="8">
    <location>
        <begin position="778"/>
        <end position="899"/>
    </location>
</feature>
<evidence type="ECO:0000256" key="1">
    <source>
        <dbReference type="ARBA" id="ARBA00001933"/>
    </source>
</evidence>
<dbReference type="InterPro" id="IPR049315">
    <property type="entry name" value="GDC-P_N"/>
</dbReference>
<feature type="domain" description="Glycine cleavage system P-protein N-terminal" evidence="7">
    <location>
        <begin position="473"/>
        <end position="730"/>
    </location>
</feature>
<comment type="cofactor">
    <cofactor evidence="1">
        <name>pyridoxal 5'-phosphate</name>
        <dbReference type="ChEBI" id="CHEBI:597326"/>
    </cofactor>
</comment>
<dbReference type="GO" id="GO:0019464">
    <property type="term" value="P:glycine decarboxylation via glycine cleavage system"/>
    <property type="evidence" value="ECO:0007669"/>
    <property type="project" value="TreeGrafter"/>
</dbReference>
<dbReference type="EMBL" id="CAFBQU010000005">
    <property type="protein sequence ID" value="CAB5061337.1"/>
    <property type="molecule type" value="Genomic_DNA"/>
</dbReference>
<comment type="similarity">
    <text evidence="2">Belongs to the GcvP family.</text>
</comment>
<dbReference type="AlphaFoldDB" id="A0A6J7U9S3"/>
<dbReference type="InterPro" id="IPR003437">
    <property type="entry name" value="GcvP"/>
</dbReference>
<evidence type="ECO:0000256" key="4">
    <source>
        <dbReference type="ARBA" id="ARBA00022898"/>
    </source>
</evidence>
<dbReference type="InterPro" id="IPR020581">
    <property type="entry name" value="GDC_P"/>
</dbReference>
<evidence type="ECO:0000256" key="6">
    <source>
        <dbReference type="ARBA" id="ARBA00049026"/>
    </source>
</evidence>
<evidence type="ECO:0000256" key="3">
    <source>
        <dbReference type="ARBA" id="ARBA00012134"/>
    </source>
</evidence>
<evidence type="ECO:0000256" key="2">
    <source>
        <dbReference type="ARBA" id="ARBA00010756"/>
    </source>
</evidence>
<evidence type="ECO:0000313" key="9">
    <source>
        <dbReference type="EMBL" id="CAB5061337.1"/>
    </source>
</evidence>
<reference evidence="9" key="1">
    <citation type="submission" date="2020-05" db="EMBL/GenBank/DDBJ databases">
        <authorList>
            <person name="Chiriac C."/>
            <person name="Salcher M."/>
            <person name="Ghai R."/>
            <person name="Kavagutti S V."/>
        </authorList>
    </citation>
    <scope>NUCLEOTIDE SEQUENCE</scope>
</reference>
<dbReference type="InterPro" id="IPR015421">
    <property type="entry name" value="PyrdxlP-dep_Trfase_major"/>
</dbReference>
<keyword evidence="5" id="KW-0560">Oxidoreductase</keyword>
<accession>A0A6J7U9S3</accession>
<comment type="catalytic activity">
    <reaction evidence="6">
        <text>N(6)-[(R)-lipoyl]-L-lysyl-[glycine-cleavage complex H protein] + glycine + H(+) = N(6)-[(R)-S(8)-aminomethyldihydrolipoyl]-L-lysyl-[glycine-cleavage complex H protein] + CO2</text>
        <dbReference type="Rhea" id="RHEA:24304"/>
        <dbReference type="Rhea" id="RHEA-COMP:10494"/>
        <dbReference type="Rhea" id="RHEA-COMP:10495"/>
        <dbReference type="ChEBI" id="CHEBI:15378"/>
        <dbReference type="ChEBI" id="CHEBI:16526"/>
        <dbReference type="ChEBI" id="CHEBI:57305"/>
        <dbReference type="ChEBI" id="CHEBI:83099"/>
        <dbReference type="ChEBI" id="CHEBI:83143"/>
        <dbReference type="EC" id="1.4.4.2"/>
    </reaction>
</comment>
<dbReference type="GO" id="GO:0016594">
    <property type="term" value="F:glycine binding"/>
    <property type="evidence" value="ECO:0007669"/>
    <property type="project" value="TreeGrafter"/>
</dbReference>
<dbReference type="InterPro" id="IPR049316">
    <property type="entry name" value="GDC-P_C"/>
</dbReference>
<dbReference type="InterPro" id="IPR015422">
    <property type="entry name" value="PyrdxlP-dep_Trfase_small"/>
</dbReference>
<dbReference type="CDD" id="cd00613">
    <property type="entry name" value="GDC-P"/>
    <property type="match status" value="1"/>
</dbReference>
<evidence type="ECO:0000259" key="7">
    <source>
        <dbReference type="Pfam" id="PF02347"/>
    </source>
</evidence>
<feature type="domain" description="Glycine cleavage system P-protein N-terminal" evidence="7">
    <location>
        <begin position="15"/>
        <end position="439"/>
    </location>
</feature>
<dbReference type="Pfam" id="PF02347">
    <property type="entry name" value="GDC-P"/>
    <property type="match status" value="2"/>
</dbReference>
<dbReference type="GO" id="GO:0005960">
    <property type="term" value="C:glycine cleavage complex"/>
    <property type="evidence" value="ECO:0007669"/>
    <property type="project" value="TreeGrafter"/>
</dbReference>
<organism evidence="9">
    <name type="scientific">freshwater metagenome</name>
    <dbReference type="NCBI Taxonomy" id="449393"/>
    <lineage>
        <taxon>unclassified sequences</taxon>
        <taxon>metagenomes</taxon>
        <taxon>ecological metagenomes</taxon>
    </lineage>
</organism>
<dbReference type="NCBIfam" id="NF003346">
    <property type="entry name" value="PRK04366.1"/>
    <property type="match status" value="1"/>
</dbReference>
<dbReference type="InterPro" id="IPR015424">
    <property type="entry name" value="PyrdxlP-dep_Trfase"/>
</dbReference>
<name>A0A6J7U9S3_9ZZZZ</name>
<dbReference type="EC" id="1.4.4.2" evidence="3"/>
<dbReference type="GO" id="GO:0004375">
    <property type="term" value="F:glycine dehydrogenase (decarboxylating) activity"/>
    <property type="evidence" value="ECO:0007669"/>
    <property type="project" value="UniProtKB-EC"/>
</dbReference>
<dbReference type="PANTHER" id="PTHR11773">
    <property type="entry name" value="GLYCINE DEHYDROGENASE, DECARBOXYLATING"/>
    <property type="match status" value="1"/>
</dbReference>
<evidence type="ECO:0000259" key="8">
    <source>
        <dbReference type="Pfam" id="PF21478"/>
    </source>
</evidence>
<dbReference type="GO" id="GO:0030170">
    <property type="term" value="F:pyridoxal phosphate binding"/>
    <property type="evidence" value="ECO:0007669"/>
    <property type="project" value="TreeGrafter"/>
</dbReference>
<protein>
    <recommendedName>
        <fullName evidence="3">glycine dehydrogenase (aminomethyl-transferring)</fullName>
        <ecNumber evidence="3">1.4.4.2</ecNumber>
    </recommendedName>
</protein>
<dbReference type="Pfam" id="PF21478">
    <property type="entry name" value="GcvP2_C"/>
    <property type="match status" value="1"/>
</dbReference>
<dbReference type="Gene3D" id="3.40.640.10">
    <property type="entry name" value="Type I PLP-dependent aspartate aminotransferase-like (Major domain)"/>
    <property type="match status" value="2"/>
</dbReference>
<gene>
    <name evidence="9" type="ORF">UFOPK4347_00372</name>
</gene>
<dbReference type="SUPFAM" id="SSF53383">
    <property type="entry name" value="PLP-dependent transferases"/>
    <property type="match status" value="2"/>
</dbReference>
<dbReference type="Gene3D" id="3.90.1150.10">
    <property type="entry name" value="Aspartate Aminotransferase, domain 1"/>
    <property type="match status" value="2"/>
</dbReference>
<evidence type="ECO:0000256" key="5">
    <source>
        <dbReference type="ARBA" id="ARBA00023002"/>
    </source>
</evidence>
<dbReference type="FunFam" id="3.40.640.10:FF:000199">
    <property type="entry name" value="Glycine dehydrogenase [decarboxylating], mitochondrial"/>
    <property type="match status" value="1"/>
</dbReference>
<dbReference type="PANTHER" id="PTHR11773:SF1">
    <property type="entry name" value="GLYCINE DEHYDROGENASE (DECARBOXYLATING), MITOCHONDRIAL"/>
    <property type="match status" value="1"/>
</dbReference>
<sequence>MKLSPSHFSQDVFAHRHISHSDKDLQTMLNAVGSNTLSALCAEIVPSNIALHSPLELPDALSERDATTALLELANKNVVGRSAIGMGYFGTITPPVIKRNVLENPAWYTAYTPYQPEISQGRLEALLNYQTMISEICGYDIANASLLDESTAAAEAMAMAHRISSSDSNTFFVHEDVLPQTLAVLQTRAEPIGIILEVGDLEVSQSQKFFGGLISVPGVSGHVLRDVDIKKFAANMAVHNAISIAAVDLLYSCIATPVGHLNVDIAIGTSQRFGVPLGMGGPHAAFIATKTEYSRSLPGRLVGVSTDTEGRPALRLALQTREQHIRREKATSNICTAQVLLANIAGFYGSWHGREGLQSIALRVHSYTSVLRAALISAGHTVTNDTWFDTLSVIPRSGDAAALVSTVAKDEWYLRHTTPTAVGVSIDETMTIDDLNTLAGFFGCAGEIQNLWTTEVESCFSQIRQDTFLNHRAFTDYRTEHEMLRYLRHLADKDLALDRTMIPLGSCTMKLNATSQMEPITWPEFANIHPFAPTNTQLGSRELIDQLEKWLCSITGYDAISLQPNAGSQGEFAGLLAIRAYHQSRNDTHRNVCLIPSSAHGTNAASAVMAGMKVHVVKCDDEGNVDLEHLQELCVQHSDQLAALMITYPSTHGVFETTVTDICDLVHHHGGQVYVDGANLNALVGLAQPGKFGADVSHLNLHKTFCIPHGGGGPGVGPVAVKSHLAKFLPAVHQYNSPKQREETPVGPVSGAPYGSAGILPIPWMYISTMGPHQLLYATQRAILHANYIAKKLGNSFPVLYTGKNMRVAHECILDLRPITKLTGVTVDDVAKRLMDLGFHAPTISFPVAGTLMVEPTESESLNEIDRFCDAMLLIRQEITDIENGLIGIDESPLRFAPHTVVDVAGEWTRKYSRSTALYPSVTGLARSYYPPVSRIDAAAGDRHLVCSCAPLEQYAEAHYQSS</sequence>
<dbReference type="FunFam" id="3.40.640.10:FF:000007">
    <property type="entry name" value="glycine dehydrogenase (Decarboxylating), mitochondrial"/>
    <property type="match status" value="1"/>
</dbReference>
<dbReference type="NCBIfam" id="TIGR00461">
    <property type="entry name" value="gcvP"/>
    <property type="match status" value="1"/>
</dbReference>
<dbReference type="GO" id="GO:0005829">
    <property type="term" value="C:cytosol"/>
    <property type="evidence" value="ECO:0007669"/>
    <property type="project" value="TreeGrafter"/>
</dbReference>
<proteinExistence type="inferred from homology"/>
<keyword evidence="4" id="KW-0663">Pyridoxal phosphate</keyword>